<dbReference type="Proteomes" id="UP000035680">
    <property type="component" value="Unassembled WGS sequence"/>
</dbReference>
<evidence type="ECO:0000256" key="2">
    <source>
        <dbReference type="SAM" id="Phobius"/>
    </source>
</evidence>
<keyword evidence="1" id="KW-0245">EGF-like domain</keyword>
<keyword evidence="3" id="KW-0732">Signal</keyword>
<evidence type="ECO:0000259" key="4">
    <source>
        <dbReference type="PROSITE" id="PS50026"/>
    </source>
</evidence>
<comment type="caution">
    <text evidence="1">Lacks conserved residue(s) required for the propagation of feature annotation.</text>
</comment>
<accession>A0A0K0F2B7</accession>
<dbReference type="InterPro" id="IPR000742">
    <property type="entry name" value="EGF"/>
</dbReference>
<feature type="disulfide bond" evidence="1">
    <location>
        <begin position="140"/>
        <end position="149"/>
    </location>
</feature>
<feature type="domain" description="EGF-like" evidence="4">
    <location>
        <begin position="114"/>
        <end position="150"/>
    </location>
</feature>
<evidence type="ECO:0000313" key="5">
    <source>
        <dbReference type="Proteomes" id="UP000035680"/>
    </source>
</evidence>
<protein>
    <submittedName>
        <fullName evidence="6">EGF-like domain-containing protein</fullName>
    </submittedName>
</protein>
<dbReference type="SUPFAM" id="SSF57196">
    <property type="entry name" value="EGF/Laminin"/>
    <property type="match status" value="1"/>
</dbReference>
<keyword evidence="1" id="KW-1015">Disulfide bond</keyword>
<keyword evidence="5" id="KW-1185">Reference proteome</keyword>
<dbReference type="PROSITE" id="PS00022">
    <property type="entry name" value="EGF_1"/>
    <property type="match status" value="1"/>
</dbReference>
<feature type="chain" id="PRO_5005329302" evidence="3">
    <location>
        <begin position="21"/>
        <end position="285"/>
    </location>
</feature>
<evidence type="ECO:0000256" key="3">
    <source>
        <dbReference type="SAM" id="SignalP"/>
    </source>
</evidence>
<reference evidence="5" key="1">
    <citation type="submission" date="2014-07" db="EMBL/GenBank/DDBJ databases">
        <authorList>
            <person name="Martin A.A"/>
            <person name="De Silva N."/>
        </authorList>
    </citation>
    <scope>NUCLEOTIDE SEQUENCE</scope>
</reference>
<keyword evidence="2" id="KW-0472">Membrane</keyword>
<organism evidence="5 6">
    <name type="scientific">Strongyloides venezuelensis</name>
    <name type="common">Threadworm</name>
    <dbReference type="NCBI Taxonomy" id="75913"/>
    <lineage>
        <taxon>Eukaryota</taxon>
        <taxon>Metazoa</taxon>
        <taxon>Ecdysozoa</taxon>
        <taxon>Nematoda</taxon>
        <taxon>Chromadorea</taxon>
        <taxon>Rhabditida</taxon>
        <taxon>Tylenchina</taxon>
        <taxon>Panagrolaimomorpha</taxon>
        <taxon>Strongyloidoidea</taxon>
        <taxon>Strongyloididae</taxon>
        <taxon>Strongyloides</taxon>
    </lineage>
</organism>
<keyword evidence="2" id="KW-0812">Transmembrane</keyword>
<sequence length="285" mass="33204">MHLKVLIFVLLTNLYLQCKTIKLTFNQDEGYKVISYFHNLNQLNITCEAGQGFTLDDLKILYNNKHIPSRYIFREKNSTTLVVKNFVPDKSESTFKCILDNNITRKSKTLKIIFYKMCTINQCLNGGTCFVQGNVEFCQCPYEYHGTFCEKFVPDINFFGILYKNGMQLPATTVAAILLLVIILLCIFIFWYITTYTKWGVEKIHKFYLKRHKAVVIDTTNVEVKDKKETIIMDESNYDLAINDETEDETPFIDDPVQNYDNLNPKVCQSMSQRKLHFFSKSSNV</sequence>
<feature type="signal peptide" evidence="3">
    <location>
        <begin position="1"/>
        <end position="20"/>
    </location>
</feature>
<dbReference type="PROSITE" id="PS50026">
    <property type="entry name" value="EGF_3"/>
    <property type="match status" value="1"/>
</dbReference>
<proteinExistence type="predicted"/>
<dbReference type="Gene3D" id="2.10.25.10">
    <property type="entry name" value="Laminin"/>
    <property type="match status" value="1"/>
</dbReference>
<name>A0A0K0F2B7_STRVS</name>
<evidence type="ECO:0000313" key="6">
    <source>
        <dbReference type="WBParaSite" id="SVE_0294500.1"/>
    </source>
</evidence>
<keyword evidence="2" id="KW-1133">Transmembrane helix</keyword>
<dbReference type="WBParaSite" id="SVE_0294500.1">
    <property type="protein sequence ID" value="SVE_0294500.1"/>
    <property type="gene ID" value="SVE_0294500"/>
</dbReference>
<feature type="transmembrane region" description="Helical" evidence="2">
    <location>
        <begin position="174"/>
        <end position="193"/>
    </location>
</feature>
<reference evidence="6" key="2">
    <citation type="submission" date="2015-08" db="UniProtKB">
        <authorList>
            <consortium name="WormBaseParasite"/>
        </authorList>
    </citation>
    <scope>IDENTIFICATION</scope>
</reference>
<dbReference type="AlphaFoldDB" id="A0A0K0F2B7"/>
<evidence type="ECO:0000256" key="1">
    <source>
        <dbReference type="PROSITE-ProRule" id="PRU00076"/>
    </source>
</evidence>